<evidence type="ECO:0000313" key="3">
    <source>
        <dbReference type="EMBL" id="KAB4236805.1"/>
    </source>
</evidence>
<evidence type="ECO:0000313" key="7">
    <source>
        <dbReference type="Proteomes" id="UP000487221"/>
    </source>
</evidence>
<evidence type="ECO:0000259" key="1">
    <source>
        <dbReference type="Pfam" id="PF04326"/>
    </source>
</evidence>
<protein>
    <submittedName>
        <fullName evidence="2">Winged helix-turn-helix transcriptional regulator</fullName>
    </submittedName>
</protein>
<proteinExistence type="predicted"/>
<dbReference type="InterPro" id="IPR007421">
    <property type="entry name" value="Schlafen_AlbA_2_dom"/>
</dbReference>
<dbReference type="Gene3D" id="3.30.950.30">
    <property type="entry name" value="Schlafen, AAA domain"/>
    <property type="match status" value="1"/>
</dbReference>
<dbReference type="Gene3D" id="1.10.10.10">
    <property type="entry name" value="Winged helix-like DNA-binding domain superfamily/Winged helix DNA-binding domain"/>
    <property type="match status" value="1"/>
</dbReference>
<dbReference type="RefSeq" id="WP_087333434.1">
    <property type="nucleotide sequence ID" value="NZ_DAWDOB010000061.1"/>
</dbReference>
<gene>
    <name evidence="4" type="ORF">B5G17_18520</name>
    <name evidence="3" type="ORF">GAP41_20450</name>
    <name evidence="2" type="ORF">GAQ44_23230</name>
</gene>
<reference evidence="4" key="2">
    <citation type="journal article" date="2018" name="BMC Genomics">
        <title>Whole genome sequencing and function prediction of 133 gut anaerobes isolated from chicken caecum in pure cultures.</title>
        <authorList>
            <person name="Medvecky M."/>
            <person name="Cejkova D."/>
            <person name="Polansky O."/>
            <person name="Karasova D."/>
            <person name="Kubasova T."/>
            <person name="Cizek A."/>
            <person name="Rychlik I."/>
        </authorList>
    </citation>
    <scope>NUCLEOTIDE SEQUENCE</scope>
    <source>
        <strain evidence="4">An67</strain>
    </source>
</reference>
<dbReference type="EMBL" id="WCTM01000025">
    <property type="protein sequence ID" value="KAB4236805.1"/>
    <property type="molecule type" value="Genomic_DNA"/>
</dbReference>
<comment type="caution">
    <text evidence="4">The sequence shown here is derived from an EMBL/GenBank/DDBJ whole genome shotgun (WGS) entry which is preliminary data.</text>
</comment>
<feature type="domain" description="Schlafen AlbA-2" evidence="1">
    <location>
        <begin position="17"/>
        <end position="144"/>
    </location>
</feature>
<dbReference type="AlphaFoldDB" id="A0A1Y3UXR7"/>
<dbReference type="PANTHER" id="PTHR30595:SF6">
    <property type="entry name" value="SCHLAFEN ALBA-2 DOMAIN-CONTAINING PROTEIN"/>
    <property type="match status" value="1"/>
</dbReference>
<dbReference type="Pfam" id="PF13412">
    <property type="entry name" value="HTH_24"/>
    <property type="match status" value="1"/>
</dbReference>
<dbReference type="Pfam" id="PF04326">
    <property type="entry name" value="SLFN_AlbA_2"/>
    <property type="match status" value="1"/>
</dbReference>
<reference evidence="6 7" key="3">
    <citation type="journal article" date="2019" name="Nat. Med.">
        <title>A library of human gut bacterial isolates paired with longitudinal multiomics data enables mechanistic microbiome research.</title>
        <authorList>
            <person name="Poyet M."/>
            <person name="Groussin M."/>
            <person name="Gibbons S.M."/>
            <person name="Avila-Pacheco J."/>
            <person name="Jiang X."/>
            <person name="Kearney S.M."/>
            <person name="Perrotta A.R."/>
            <person name="Berdy B."/>
            <person name="Zhao S."/>
            <person name="Lieberman T.D."/>
            <person name="Swanson P.K."/>
            <person name="Smith M."/>
            <person name="Roesemann S."/>
            <person name="Alexander J.E."/>
            <person name="Rich S.A."/>
            <person name="Livny J."/>
            <person name="Vlamakis H."/>
            <person name="Clish C."/>
            <person name="Bullock K."/>
            <person name="Deik A."/>
            <person name="Scott J."/>
            <person name="Pierce K.A."/>
            <person name="Xavier R.J."/>
            <person name="Alm E.J."/>
        </authorList>
    </citation>
    <scope>NUCLEOTIDE SEQUENCE [LARGE SCALE GENOMIC DNA]</scope>
    <source>
        <strain evidence="2 7">BIOML-A19</strain>
        <strain evidence="3 6">BIOML-A6</strain>
    </source>
</reference>
<reference evidence="5" key="1">
    <citation type="submission" date="2017-04" db="EMBL/GenBank/DDBJ databases">
        <title>Function of individual gut microbiota members based on whole genome sequencing of pure cultures obtained from chicken caecum.</title>
        <authorList>
            <person name="Medvecky M."/>
            <person name="Cejkova D."/>
            <person name="Polansky O."/>
            <person name="Karasova D."/>
            <person name="Kubasova T."/>
            <person name="Cizek A."/>
            <person name="Rychlik I."/>
        </authorList>
    </citation>
    <scope>NUCLEOTIDE SEQUENCE [LARGE SCALE GENOMIC DNA]</scope>
    <source>
        <strain evidence="5">An67</strain>
    </source>
</reference>
<evidence type="ECO:0000313" key="6">
    <source>
        <dbReference type="Proteomes" id="UP000431575"/>
    </source>
</evidence>
<dbReference type="Proteomes" id="UP000431575">
    <property type="component" value="Unassembled WGS sequence"/>
</dbReference>
<dbReference type="Proteomes" id="UP000196329">
    <property type="component" value="Unassembled WGS sequence"/>
</dbReference>
<evidence type="ECO:0000313" key="5">
    <source>
        <dbReference type="Proteomes" id="UP000196329"/>
    </source>
</evidence>
<organism evidence="4 5">
    <name type="scientific">Bacteroides uniformis</name>
    <dbReference type="NCBI Taxonomy" id="820"/>
    <lineage>
        <taxon>Bacteria</taxon>
        <taxon>Pseudomonadati</taxon>
        <taxon>Bacteroidota</taxon>
        <taxon>Bacteroidia</taxon>
        <taxon>Bacteroidales</taxon>
        <taxon>Bacteroidaceae</taxon>
        <taxon>Bacteroides</taxon>
    </lineage>
</organism>
<dbReference type="EMBL" id="WCTY01000075">
    <property type="protein sequence ID" value="KAB4179579.1"/>
    <property type="molecule type" value="Genomic_DNA"/>
</dbReference>
<dbReference type="SUPFAM" id="SSF46785">
    <property type="entry name" value="Winged helix' DNA-binding domain"/>
    <property type="match status" value="1"/>
</dbReference>
<dbReference type="PANTHER" id="PTHR30595">
    <property type="entry name" value="GLPR-RELATED TRANSCRIPTIONAL REPRESSOR"/>
    <property type="match status" value="1"/>
</dbReference>
<evidence type="ECO:0000313" key="2">
    <source>
        <dbReference type="EMBL" id="KAB4179579.1"/>
    </source>
</evidence>
<accession>A0A1Y3UXR7</accession>
<dbReference type="InterPro" id="IPR038475">
    <property type="entry name" value="RecG_C_sf"/>
</dbReference>
<dbReference type="Gene3D" id="3.30.565.60">
    <property type="match status" value="1"/>
</dbReference>
<sequence>MSLPINIEDLLHRNKVESNRVEFKKGWNPASIYHTICAFANDLDNLGGGYIVVGVEEENGMPKRPVAGVPTEQLDKIQLQMVGFNNLFAPYYLPRISVEEVDGRNLVVIWAPTGVNRPYSIRMDVTNGNDKREAFYIRSGTSSIVAKGEVLDELRDMASRVPFDGRGNPDIKEEDIDYVLIREYLQEVRSRMVGELKHLGTMDLLERMDLLIGPTENRMIKNVAAMMFSNHPEKFFPYTQISIVVFPEGKIQNPNRFSEKTFKGSVPTIIRGAMQYLKDVVITEYVSKPKDRMQSERWFNYPYQALEESVVNAMYHRDYQEQQEVEITVEPEGIRILSLSGPDRSISNEALRECKSLHSRRYKNNRLGDFLKELDLTEGRCTGIPTIQDELAKNGSPRASIETDEERSYFLMFIPVHEGCGNVVRMKDNTGTSLSNMGQDETNVAQRLPKDCPKIAQSTLEAIIQDPYITIGQLSEVLKLSERTIKNRIALLKREGLITRIGSRTSGYWEVV</sequence>
<evidence type="ECO:0000313" key="4">
    <source>
        <dbReference type="EMBL" id="OUN51938.1"/>
    </source>
</evidence>
<dbReference type="EMBL" id="NFHS01000015">
    <property type="protein sequence ID" value="OUN51938.1"/>
    <property type="molecule type" value="Genomic_DNA"/>
</dbReference>
<name>A0A1Y3UXR7_BACUN</name>
<dbReference type="InterPro" id="IPR036388">
    <property type="entry name" value="WH-like_DNA-bd_sf"/>
</dbReference>
<dbReference type="InterPro" id="IPR036390">
    <property type="entry name" value="WH_DNA-bd_sf"/>
</dbReference>
<dbReference type="Proteomes" id="UP000487221">
    <property type="component" value="Unassembled WGS sequence"/>
</dbReference>
<dbReference type="InterPro" id="IPR038461">
    <property type="entry name" value="Schlafen_AlbA_2_dom_sf"/>
</dbReference>